<gene>
    <name evidence="6" type="ORF">SOO65_09875</name>
</gene>
<evidence type="ECO:0000256" key="2">
    <source>
        <dbReference type="ARBA" id="ARBA00022692"/>
    </source>
</evidence>
<dbReference type="EMBL" id="CP139487">
    <property type="protein sequence ID" value="WPU67060.1"/>
    <property type="molecule type" value="Genomic_DNA"/>
</dbReference>
<dbReference type="KEGG" id="psti:SOO65_09875"/>
<sequence length="115" mass="13581">MKFFTDIKEFLKTTANDERIPSRDKKILLAMIALIISPIDLIPDWIPILGQLDDLVLLSIILDYFFRVLDSRILLSHWPWGMKSYTQVKAMAKLTSFFVPWFVKKKLWKYVGDPY</sequence>
<feature type="domain" description="DUF1232" evidence="5">
    <location>
        <begin position="25"/>
        <end position="59"/>
    </location>
</feature>
<evidence type="ECO:0000259" key="5">
    <source>
        <dbReference type="Pfam" id="PF06803"/>
    </source>
</evidence>
<keyword evidence="2" id="KW-0812">Transmembrane</keyword>
<evidence type="ECO:0000256" key="1">
    <source>
        <dbReference type="ARBA" id="ARBA00004127"/>
    </source>
</evidence>
<dbReference type="Proteomes" id="UP001324634">
    <property type="component" value="Chromosome"/>
</dbReference>
<keyword evidence="3" id="KW-1133">Transmembrane helix</keyword>
<proteinExistence type="predicted"/>
<evidence type="ECO:0000313" key="6">
    <source>
        <dbReference type="EMBL" id="WPU67060.1"/>
    </source>
</evidence>
<comment type="subcellular location">
    <subcellularLocation>
        <location evidence="1">Endomembrane system</location>
        <topology evidence="1">Multi-pass membrane protein</topology>
    </subcellularLocation>
</comment>
<evidence type="ECO:0000256" key="3">
    <source>
        <dbReference type="ARBA" id="ARBA00022989"/>
    </source>
</evidence>
<dbReference type="GO" id="GO:0012505">
    <property type="term" value="C:endomembrane system"/>
    <property type="evidence" value="ECO:0007669"/>
    <property type="project" value="UniProtKB-SubCell"/>
</dbReference>
<dbReference type="InterPro" id="IPR010652">
    <property type="entry name" value="DUF1232"/>
</dbReference>
<dbReference type="RefSeq" id="WP_321399878.1">
    <property type="nucleotide sequence ID" value="NZ_CP139487.1"/>
</dbReference>
<dbReference type="Pfam" id="PF06803">
    <property type="entry name" value="DUF1232"/>
    <property type="match status" value="1"/>
</dbReference>
<reference evidence="6 7" key="1">
    <citation type="submission" date="2023-11" db="EMBL/GenBank/DDBJ databases">
        <title>Peredibacter starrii A3.12.</title>
        <authorList>
            <person name="Mitchell R.J."/>
        </authorList>
    </citation>
    <scope>NUCLEOTIDE SEQUENCE [LARGE SCALE GENOMIC DNA]</scope>
    <source>
        <strain evidence="6 7">A3.12</strain>
    </source>
</reference>
<name>A0AAX4HUK8_9BACT</name>
<keyword evidence="7" id="KW-1185">Reference proteome</keyword>
<dbReference type="AlphaFoldDB" id="A0AAX4HUK8"/>
<evidence type="ECO:0000256" key="4">
    <source>
        <dbReference type="ARBA" id="ARBA00023136"/>
    </source>
</evidence>
<organism evidence="6 7">
    <name type="scientific">Peredibacter starrii</name>
    <dbReference type="NCBI Taxonomy" id="28202"/>
    <lineage>
        <taxon>Bacteria</taxon>
        <taxon>Pseudomonadati</taxon>
        <taxon>Bdellovibrionota</taxon>
        <taxon>Bacteriovoracia</taxon>
        <taxon>Bacteriovoracales</taxon>
        <taxon>Bacteriovoracaceae</taxon>
        <taxon>Peredibacter</taxon>
    </lineage>
</organism>
<accession>A0AAX4HUK8</accession>
<protein>
    <submittedName>
        <fullName evidence="6">DUF1232 domain-containing protein</fullName>
    </submittedName>
</protein>
<evidence type="ECO:0000313" key="7">
    <source>
        <dbReference type="Proteomes" id="UP001324634"/>
    </source>
</evidence>
<keyword evidence="4" id="KW-0472">Membrane</keyword>